<feature type="compositionally biased region" description="Polar residues" evidence="4">
    <location>
        <begin position="199"/>
        <end position="219"/>
    </location>
</feature>
<evidence type="ECO:0000313" key="7">
    <source>
        <dbReference type="Proteomes" id="UP000737018"/>
    </source>
</evidence>
<comment type="caution">
    <text evidence="6">The sequence shown here is derived from an EMBL/GenBank/DDBJ whole genome shotgun (WGS) entry which is preliminary data.</text>
</comment>
<feature type="region of interest" description="Disordered" evidence="4">
    <location>
        <begin position="197"/>
        <end position="222"/>
    </location>
</feature>
<evidence type="ECO:0000256" key="2">
    <source>
        <dbReference type="ARBA" id="ARBA00022737"/>
    </source>
</evidence>
<feature type="repeat" description="WD" evidence="3">
    <location>
        <begin position="681"/>
        <end position="713"/>
    </location>
</feature>
<dbReference type="PROSITE" id="PS50896">
    <property type="entry name" value="LISH"/>
    <property type="match status" value="1"/>
</dbReference>
<dbReference type="PANTHER" id="PTHR44376:SF8">
    <property type="entry name" value="TRANSCRIPTIONAL COREPRESSOR LEUNIG-LIKE"/>
    <property type="match status" value="1"/>
</dbReference>
<feature type="repeat" description="WD" evidence="3">
    <location>
        <begin position="442"/>
        <end position="471"/>
    </location>
</feature>
<gene>
    <name evidence="6" type="ORF">CMV_019697</name>
</gene>
<feature type="repeat" description="WD" evidence="3">
    <location>
        <begin position="472"/>
        <end position="504"/>
    </location>
</feature>
<dbReference type="CDD" id="cd00200">
    <property type="entry name" value="WD40"/>
    <property type="match status" value="1"/>
</dbReference>
<dbReference type="PROSITE" id="PS00678">
    <property type="entry name" value="WD_REPEATS_1"/>
    <property type="match status" value="1"/>
</dbReference>
<dbReference type="OrthoDB" id="47802at2759"/>
<dbReference type="PROSITE" id="PS50294">
    <property type="entry name" value="WD_REPEATS_REGION"/>
    <property type="match status" value="3"/>
</dbReference>
<feature type="compositionally biased region" description="Polar residues" evidence="4">
    <location>
        <begin position="378"/>
        <end position="408"/>
    </location>
</feature>
<feature type="signal peptide" evidence="5">
    <location>
        <begin position="1"/>
        <end position="19"/>
    </location>
</feature>
<dbReference type="PROSITE" id="PS50082">
    <property type="entry name" value="WD_REPEATS_2"/>
    <property type="match status" value="4"/>
</dbReference>
<dbReference type="AlphaFoldDB" id="A0A8J4QP83"/>
<evidence type="ECO:0000256" key="4">
    <source>
        <dbReference type="SAM" id="MobiDB-lite"/>
    </source>
</evidence>
<dbReference type="Pfam" id="PF00400">
    <property type="entry name" value="WD40"/>
    <property type="match status" value="5"/>
</dbReference>
<dbReference type="EMBL" id="JRKL02003510">
    <property type="protein sequence ID" value="KAF3955042.1"/>
    <property type="molecule type" value="Genomic_DNA"/>
</dbReference>
<keyword evidence="7" id="KW-1185">Reference proteome</keyword>
<dbReference type="Proteomes" id="UP000737018">
    <property type="component" value="Unassembled WGS sequence"/>
</dbReference>
<dbReference type="InterPro" id="IPR006594">
    <property type="entry name" value="LisH"/>
</dbReference>
<dbReference type="Gene3D" id="2.130.10.10">
    <property type="entry name" value="YVTN repeat-like/Quinoprotein amine dehydrogenase"/>
    <property type="match status" value="3"/>
</dbReference>
<evidence type="ECO:0000256" key="1">
    <source>
        <dbReference type="ARBA" id="ARBA00022574"/>
    </source>
</evidence>
<dbReference type="InterPro" id="IPR019775">
    <property type="entry name" value="WD40_repeat_CS"/>
</dbReference>
<proteinExistence type="predicted"/>
<name>A0A8J4QP83_9ROSI</name>
<evidence type="ECO:0000313" key="6">
    <source>
        <dbReference type="EMBL" id="KAF3955042.1"/>
    </source>
</evidence>
<protein>
    <submittedName>
        <fullName evidence="6">Uncharacterized protein</fullName>
    </submittedName>
</protein>
<feature type="repeat" description="WD" evidence="3">
    <location>
        <begin position="515"/>
        <end position="557"/>
    </location>
</feature>
<keyword evidence="1 3" id="KW-0853">WD repeat</keyword>
<accession>A0A8J4QP83</accession>
<evidence type="ECO:0000256" key="5">
    <source>
        <dbReference type="SAM" id="SignalP"/>
    </source>
</evidence>
<dbReference type="PANTHER" id="PTHR44376">
    <property type="entry name" value="TRANSCRIPTIONAL REGULATOR OF FILAMENTOUS GROWTH FLO8"/>
    <property type="match status" value="1"/>
</dbReference>
<evidence type="ECO:0000256" key="3">
    <source>
        <dbReference type="PROSITE-ProRule" id="PRU00221"/>
    </source>
</evidence>
<dbReference type="GO" id="GO:0003714">
    <property type="term" value="F:transcription corepressor activity"/>
    <property type="evidence" value="ECO:0007669"/>
    <property type="project" value="InterPro"/>
</dbReference>
<organism evidence="6 7">
    <name type="scientific">Castanea mollissima</name>
    <name type="common">Chinese chestnut</name>
    <dbReference type="NCBI Taxonomy" id="60419"/>
    <lineage>
        <taxon>Eukaryota</taxon>
        <taxon>Viridiplantae</taxon>
        <taxon>Streptophyta</taxon>
        <taxon>Embryophyta</taxon>
        <taxon>Tracheophyta</taxon>
        <taxon>Spermatophyta</taxon>
        <taxon>Magnoliopsida</taxon>
        <taxon>eudicotyledons</taxon>
        <taxon>Gunneridae</taxon>
        <taxon>Pentapetalae</taxon>
        <taxon>rosids</taxon>
        <taxon>fabids</taxon>
        <taxon>Fagales</taxon>
        <taxon>Fagaceae</taxon>
        <taxon>Castanea</taxon>
    </lineage>
</organism>
<dbReference type="SMART" id="SM00320">
    <property type="entry name" value="WD40"/>
    <property type="match status" value="7"/>
</dbReference>
<dbReference type="InterPro" id="IPR015943">
    <property type="entry name" value="WD40/YVTN_repeat-like_dom_sf"/>
</dbReference>
<dbReference type="InterPro" id="IPR036322">
    <property type="entry name" value="WD40_repeat_dom_sf"/>
</dbReference>
<dbReference type="InterPro" id="IPR001680">
    <property type="entry name" value="WD40_rpt"/>
</dbReference>
<reference evidence="6" key="1">
    <citation type="submission" date="2020-03" db="EMBL/GenBank/DDBJ databases">
        <title>Castanea mollissima Vanexum genome sequencing.</title>
        <authorList>
            <person name="Staton M."/>
        </authorList>
    </citation>
    <scope>NUCLEOTIDE SEQUENCE</scope>
    <source>
        <tissue evidence="6">Leaf</tissue>
    </source>
</reference>
<sequence length="713" mass="79632">MQINSVCLSLLFRVPFAWHCHLLPSCLLRIAWKQIMASGSGHDWDAEKMFELYLLDYMVKKNMHKTAQIFRKEAKVCNNPVVIDSAEGFLYEWWSIFYDVYAPRQLKHQQAKAEASTEAMQMTENEQQNIYSAMPQLATNQHRPGKLPVINDFDKMLGQPASCLLAAKLYEERLRDPARSFEPNLRLVDVSKLNLPKSPVSSSHPQQQIHKQANQQGNRNDIGMEKTVPMDPMLCGIPKLKLPITRPHDAGMNEGVHSSLLDGWPLTVPNPVLQAPSYTHQFQMLTPDCQQALLAQSLSCTPGNQTDTFPGSPANFASPNVMLPKIELSVNDEQILFQMKQTEEHQCQNDRIKQQKLLENGRKRKTRSYSRAGEKTSGCINGNSKPVENVESNAENAGSTSTPFSSSKIHSKACTKDEHKGFTFEEVITLHSSKNKGSCCHFSSDGKLLASAGHENKVLIWNVETFGSIDTAEGHSHLITDVRFRPSSTIFATSSFDRTVKLWDAASPTKSLYELLGHAEQVMSVDFHPTKLDLLCSCDSNNEIRLWNVTQNSCTRVTKGATKQVRFQPQFGKLLATAAGNGIHLIDVETDSLQFYLKGHVKDVLSICWDTSGKYIASISEDSARLWSTVSGGKCIHELHLNGKKFQSCTFHPGYSLLLIIGGYQSLELWNPTENSKTWSVPAHNGLIAALTDSPQTEMVASASNDHCVKLWK</sequence>
<keyword evidence="2" id="KW-0677">Repeat</keyword>
<feature type="chain" id="PRO_5035171312" evidence="5">
    <location>
        <begin position="20"/>
        <end position="713"/>
    </location>
</feature>
<dbReference type="InterPro" id="IPR044716">
    <property type="entry name" value="LEUNIG-like"/>
</dbReference>
<keyword evidence="5" id="KW-0732">Signal</keyword>
<dbReference type="SUPFAM" id="SSF50978">
    <property type="entry name" value="WD40 repeat-like"/>
    <property type="match status" value="1"/>
</dbReference>
<feature type="region of interest" description="Disordered" evidence="4">
    <location>
        <begin position="357"/>
        <end position="408"/>
    </location>
</feature>